<proteinExistence type="predicted"/>
<organism evidence="1">
    <name type="scientific">Saccharomyces cerevisiae (strain Lalvin EC1118 / Prise de mousse)</name>
    <name type="common">Baker's yeast</name>
    <dbReference type="NCBI Taxonomy" id="643680"/>
    <lineage>
        <taxon>Eukaryota</taxon>
        <taxon>Fungi</taxon>
        <taxon>Dikarya</taxon>
        <taxon>Ascomycota</taxon>
        <taxon>Saccharomycotina</taxon>
        <taxon>Saccharomycetes</taxon>
        <taxon>Saccharomycetales</taxon>
        <taxon>Saccharomycetaceae</taxon>
        <taxon>Saccharomyces</taxon>
    </lineage>
</organism>
<name>C8Z9L0_YEAS8</name>
<sequence length="136" mass="15284">MTHRAVPCQPRAFSKIKVLVISFLFLMVAFLPFSSHGKLQEQIASYVSWKLETRAIHRFGGCNFAHQMQRNGIQRKIVCSDLERGNNTGMNACMQLVLSDLVARRVLLKTVHVHPWHLDGISGAFSVCCKDATEVS</sequence>
<dbReference type="HOGENOM" id="CLU_1876609_0_0_1"/>
<accession>C8Z9L0</accession>
<gene>
    <name evidence="1" type="ORF">EC1118_1H13_0254g</name>
</gene>
<protein>
    <submittedName>
        <fullName evidence="1">EC1118_1H13_0254p</fullName>
    </submittedName>
</protein>
<dbReference type="AlphaFoldDB" id="C8Z9L0"/>
<reference evidence="1" key="1">
    <citation type="journal article" date="2009" name="Proc. Natl. Acad. Sci. U.S.A.">
        <title>Eukaryote-to-eukaryote gene transfer events revealed by the genome sequence of the wine yeast Saccharomyces cerevisiae EC1118.</title>
        <authorList>
            <person name="Novo M."/>
            <person name="Bigey F."/>
            <person name="Beyne E."/>
            <person name="Galeote V."/>
            <person name="Gavory F."/>
            <person name="Mallet S."/>
            <person name="Cambot B."/>
            <person name="Legras J.L."/>
            <person name="Wincker P."/>
            <person name="Casaregola S."/>
            <person name="Dequin S."/>
        </authorList>
    </citation>
    <scope>NUCLEOTIDE SEQUENCE [LARGE SCALE GENOMIC DNA]</scope>
    <source>
        <strain evidence="1">Lalvin EC1118</strain>
        <strain>Lalvin EC1118 / Prise de mousse</strain>
    </source>
</reference>
<dbReference type="EMBL" id="FN393071">
    <property type="protein sequence ID" value="CAY80076.1"/>
    <property type="molecule type" value="Genomic_DNA"/>
</dbReference>
<evidence type="ECO:0000313" key="1">
    <source>
        <dbReference type="EMBL" id="CAY80076.1"/>
    </source>
</evidence>